<dbReference type="EMBL" id="CP010411">
    <property type="protein sequence ID" value="ALE08264.1"/>
    <property type="molecule type" value="Genomic_DNA"/>
</dbReference>
<evidence type="ECO:0000313" key="1">
    <source>
        <dbReference type="EMBL" id="ALE08264.1"/>
    </source>
</evidence>
<name>A0A0M4LTB7_BIFLI</name>
<dbReference type="PATRIC" id="fig|1682.24.peg.186"/>
<gene>
    <name evidence="1" type="ORF">RY67_188</name>
</gene>
<accession>A0A0M4LTB7</accession>
<dbReference type="AlphaFoldDB" id="A0A0M4LTB7"/>
<evidence type="ECO:0000313" key="2">
    <source>
        <dbReference type="Proteomes" id="UP000067206"/>
    </source>
</evidence>
<organism evidence="1 2">
    <name type="scientific">Bifidobacterium longum subsp. infantis</name>
    <dbReference type="NCBI Taxonomy" id="1682"/>
    <lineage>
        <taxon>Bacteria</taxon>
        <taxon>Bacillati</taxon>
        <taxon>Actinomycetota</taxon>
        <taxon>Actinomycetes</taxon>
        <taxon>Bifidobacteriales</taxon>
        <taxon>Bifidobacteriaceae</taxon>
        <taxon>Bifidobacterium</taxon>
    </lineage>
</organism>
<reference evidence="1 2" key="1">
    <citation type="submission" date="2014-12" db="EMBL/GenBank/DDBJ databases">
        <title>Complete genome sequence of Bifidobacterium longum subsp. infantis BT1.</title>
        <authorList>
            <person name="Kim J.F."/>
            <person name="Kwak M.-J."/>
        </authorList>
    </citation>
    <scope>NUCLEOTIDE SEQUENCE [LARGE SCALE GENOMIC DNA]</scope>
    <source>
        <strain evidence="1 2">BT1</strain>
    </source>
</reference>
<sequence length="263" mass="28785">MGDRDFRFKLDCAPRDVTPKALSQAVSAFARILSAADASDWRISRMELHSIDLAAKPVVVDERTERSFATLDTITRLATRDDVNRDEAFRFSGVFSALSDLAKETNANITVSSHEAEGTFTPGVLTGINRLLIRGSRRSFGHVRGMVDKVILQRTHRTLGLVDHVTRSRVDVRFGPELDPIVKRIQVGMEVDARGFVRADDGELVSVDAEDLEIIADGHRAPATAEDLEGIISLDFTGALGSVDFVSTLRETHDHGTTMGGGR</sequence>
<proteinExistence type="predicted"/>
<protein>
    <submittedName>
        <fullName evidence="1">FAD linked oxidase domain protein</fullName>
    </submittedName>
</protein>
<dbReference type="RefSeq" id="WP_060620065.1">
    <property type="nucleotide sequence ID" value="NZ_CP010411.1"/>
</dbReference>
<dbReference type="Proteomes" id="UP000067206">
    <property type="component" value="Chromosome"/>
</dbReference>